<accession>A0ABQ6LGG4</accession>
<dbReference type="RefSeq" id="WP_285670165.1">
    <property type="nucleotide sequence ID" value="NZ_BSYI01000004.1"/>
</dbReference>
<gene>
    <name evidence="2" type="ORF">LNKW23_07190</name>
</gene>
<sequence length="247" mass="26127">MTVCVFLGPTLGAGEAAAVLDAVYLPPVRRGALEDAVRAHGADTVAVIDGYFEQVPAVWHKEILWALGAGVDVWGAASMGALRAAELAQFGMRGHGRIYESYRSGRFAPFETPFEDDDEVAVVHGPAGLEAVSTVAMVDIRATLAAAAEDGAIGLGTCRAMAAAIKALFYKERTWARALAACRGAGIPAGAVAALERRLPEGAVWQKRRDALALLALLAAGPPPAPPPRFRFERTLLWEIAHGRYVT</sequence>
<reference evidence="2 3" key="1">
    <citation type="submission" date="2023-04" db="EMBL/GenBank/DDBJ databases">
        <title>Marinoamorphus aggregata gen. nov., sp. Nov., isolate from tissue of brittle star Ophioplocus japonicus.</title>
        <authorList>
            <person name="Kawano K."/>
            <person name="Sawayama S."/>
            <person name="Nakagawa S."/>
        </authorList>
    </citation>
    <scope>NUCLEOTIDE SEQUENCE [LARGE SCALE GENOMIC DNA]</scope>
    <source>
        <strain evidence="2 3">NKW23</strain>
    </source>
</reference>
<keyword evidence="3" id="KW-1185">Reference proteome</keyword>
<dbReference type="Pfam" id="PF07812">
    <property type="entry name" value="TfuA"/>
    <property type="match status" value="1"/>
</dbReference>
<dbReference type="Proteomes" id="UP001239909">
    <property type="component" value="Unassembled WGS sequence"/>
</dbReference>
<evidence type="ECO:0000313" key="2">
    <source>
        <dbReference type="EMBL" id="GMG81506.1"/>
    </source>
</evidence>
<name>A0ABQ6LGG4_9RHOB</name>
<dbReference type="InterPro" id="IPR012924">
    <property type="entry name" value="TfuA_core"/>
</dbReference>
<feature type="domain" description="TfuA-like core" evidence="1">
    <location>
        <begin position="49"/>
        <end position="174"/>
    </location>
</feature>
<organism evidence="2 3">
    <name type="scientific">Paralimibaculum aggregatum</name>
    <dbReference type="NCBI Taxonomy" id="3036245"/>
    <lineage>
        <taxon>Bacteria</taxon>
        <taxon>Pseudomonadati</taxon>
        <taxon>Pseudomonadota</taxon>
        <taxon>Alphaproteobacteria</taxon>
        <taxon>Rhodobacterales</taxon>
        <taxon>Paracoccaceae</taxon>
        <taxon>Paralimibaculum</taxon>
    </lineage>
</organism>
<comment type="caution">
    <text evidence="2">The sequence shown here is derived from an EMBL/GenBank/DDBJ whole genome shotgun (WGS) entry which is preliminary data.</text>
</comment>
<protein>
    <submittedName>
        <fullName evidence="2">TfuA-like protein</fullName>
    </submittedName>
</protein>
<proteinExistence type="predicted"/>
<evidence type="ECO:0000259" key="1">
    <source>
        <dbReference type="Pfam" id="PF07812"/>
    </source>
</evidence>
<evidence type="ECO:0000313" key="3">
    <source>
        <dbReference type="Proteomes" id="UP001239909"/>
    </source>
</evidence>
<dbReference type="EMBL" id="BSYI01000004">
    <property type="protein sequence ID" value="GMG81506.1"/>
    <property type="molecule type" value="Genomic_DNA"/>
</dbReference>